<dbReference type="AlphaFoldDB" id="A0A101HJ94"/>
<dbReference type="Gene3D" id="3.90.550.10">
    <property type="entry name" value="Spore Coat Polysaccharide Biosynthesis Protein SpsA, Chain A"/>
    <property type="match status" value="2"/>
</dbReference>
<feature type="domain" description="Glycosyltransferase 2-like" evidence="1">
    <location>
        <begin position="354"/>
        <end position="475"/>
    </location>
</feature>
<dbReference type="Proteomes" id="UP000053904">
    <property type="component" value="Unassembled WGS sequence"/>
</dbReference>
<dbReference type="CDD" id="cd04184">
    <property type="entry name" value="GT2_RfbC_Mx_like"/>
    <property type="match status" value="1"/>
</dbReference>
<protein>
    <submittedName>
        <fullName evidence="2">Family 2 glycosyl transferase</fullName>
    </submittedName>
</protein>
<comment type="caution">
    <text evidence="2">The sequence shown here is derived from an EMBL/GenBank/DDBJ whole genome shotgun (WGS) entry which is preliminary data.</text>
</comment>
<evidence type="ECO:0000259" key="1">
    <source>
        <dbReference type="Pfam" id="PF00535"/>
    </source>
</evidence>
<accession>A0A101HJ94</accession>
<gene>
    <name evidence="2" type="ORF">XD93_0039</name>
</gene>
<dbReference type="PANTHER" id="PTHR43179">
    <property type="entry name" value="RHAMNOSYLTRANSFERASE WBBL"/>
    <property type="match status" value="1"/>
</dbReference>
<dbReference type="PANTHER" id="PTHR43179:SF7">
    <property type="entry name" value="RHAMNOSYLTRANSFERASE WBBL"/>
    <property type="match status" value="1"/>
</dbReference>
<dbReference type="InterPro" id="IPR001173">
    <property type="entry name" value="Glyco_trans_2-like"/>
</dbReference>
<reference evidence="3" key="1">
    <citation type="journal article" date="2015" name="MBio">
        <title>Genome-Resolved Metagenomic Analysis Reveals Roles for Candidate Phyla and Other Microbial Community Members in Biogeochemical Transformations in Oil Reservoirs.</title>
        <authorList>
            <person name="Hu P."/>
            <person name="Tom L."/>
            <person name="Singh A."/>
            <person name="Thomas B.C."/>
            <person name="Baker B.J."/>
            <person name="Piceno Y.M."/>
            <person name="Andersen G.L."/>
            <person name="Banfield J.F."/>
        </authorList>
    </citation>
    <scope>NUCLEOTIDE SEQUENCE [LARGE SCALE GENOMIC DNA]</scope>
</reference>
<feature type="domain" description="Glycosyltransferase 2-like" evidence="1">
    <location>
        <begin position="90"/>
        <end position="229"/>
    </location>
</feature>
<evidence type="ECO:0000313" key="3">
    <source>
        <dbReference type="Proteomes" id="UP000053904"/>
    </source>
</evidence>
<evidence type="ECO:0000313" key="2">
    <source>
        <dbReference type="EMBL" id="KUK77852.1"/>
    </source>
</evidence>
<dbReference type="EMBL" id="LGGO01000002">
    <property type="protein sequence ID" value="KUK77852.1"/>
    <property type="molecule type" value="Genomic_DNA"/>
</dbReference>
<dbReference type="Pfam" id="PF00535">
    <property type="entry name" value="Glycos_transf_2"/>
    <property type="match status" value="2"/>
</dbReference>
<name>A0A101HJ94_9BACT</name>
<proteinExistence type="predicted"/>
<sequence>MRVFETIKRVLDRIPLYFQQFKTLLRKEGLGTTLKRMFRKVYRFVVSGGDVSRLRKVQYVEWMENVEAQYLNHESMVMEYEGLKKGPKFSIVFPVWNKSERMLQKALDSVLGQVYENWELCISDGSTEDTEKTREFLKGFQEKYSEKVQLGFIDTDSKINIVENSNNAISMVSGDYIVFMDCDDEISPNCLLELAKEIEKNPKVDFLYSDFDKIDEGGRRFDPSFWPDWSPHTLTSQMYTTHITCYRKDVVDKLGRLVEGTEGAQDWDLVLRYVTEYEGVWNVVHIPKVLYHWRVTRGSTALANSGSKDWAYENQKYVLERYLKRRRLKGKVLKGAFEGSWRVKLDIIGNPKVSIVIPTKDKVDYLKRAIDSIREHTGYGNYEIVVVNNNSEEEETLGYFKEIEGREGVRVLDFNEPFHFGRLYNWASRQIDGEYMLMLNNDIKVLSDGWLESMLEWVQLSEVGSVGARLYYEDGRIQHAGVIVGAGGAAAHSHRLMDGDSFGYNGALVNVRNYLALTGACLLVNRRTFIDMGGFDIQFDPAYQDVDFGIRLFERGLYNVYTPYAELIHYESVSRFEDGELERDEVNAKKLRNKWGKYIYDMGGYDPFYNINLSYEHEDFRVKVE</sequence>
<dbReference type="SUPFAM" id="SSF53448">
    <property type="entry name" value="Nucleotide-diphospho-sugar transferases"/>
    <property type="match status" value="2"/>
</dbReference>
<dbReference type="InterPro" id="IPR029044">
    <property type="entry name" value="Nucleotide-diphossugar_trans"/>
</dbReference>
<organism evidence="2 3">
    <name type="scientific">candidate division WS6 bacterium 34_10</name>
    <dbReference type="NCBI Taxonomy" id="1641389"/>
    <lineage>
        <taxon>Bacteria</taxon>
        <taxon>Candidatus Dojkabacteria</taxon>
    </lineage>
</organism>
<keyword evidence="2" id="KW-0808">Transferase</keyword>
<dbReference type="GO" id="GO:0016757">
    <property type="term" value="F:glycosyltransferase activity"/>
    <property type="evidence" value="ECO:0007669"/>
    <property type="project" value="UniProtKB-KW"/>
</dbReference>